<evidence type="ECO:0000256" key="3">
    <source>
        <dbReference type="RuleBase" id="RU000363"/>
    </source>
</evidence>
<dbReference type="PANTHER" id="PTHR42901:SF1">
    <property type="entry name" value="ALCOHOL DEHYDROGENASE"/>
    <property type="match status" value="1"/>
</dbReference>
<dbReference type="Pfam" id="PF00106">
    <property type="entry name" value="adh_short"/>
    <property type="match status" value="1"/>
</dbReference>
<organism evidence="4 5">
    <name type="scientific">Ulvibacterium marinum</name>
    <dbReference type="NCBI Taxonomy" id="2419782"/>
    <lineage>
        <taxon>Bacteria</taxon>
        <taxon>Pseudomonadati</taxon>
        <taxon>Bacteroidota</taxon>
        <taxon>Flavobacteriia</taxon>
        <taxon>Flavobacteriales</taxon>
        <taxon>Flavobacteriaceae</taxon>
        <taxon>Ulvibacterium</taxon>
    </lineage>
</organism>
<dbReference type="InterPro" id="IPR020904">
    <property type="entry name" value="Sc_DH/Rdtase_CS"/>
</dbReference>
<accession>A0A3B0CFT7</accession>
<dbReference type="PROSITE" id="PS00061">
    <property type="entry name" value="ADH_SHORT"/>
    <property type="match status" value="1"/>
</dbReference>
<dbReference type="PRINTS" id="PR00081">
    <property type="entry name" value="GDHRDH"/>
</dbReference>
<proteinExistence type="inferred from homology"/>
<evidence type="ECO:0000313" key="4">
    <source>
        <dbReference type="EMBL" id="RKN83019.1"/>
    </source>
</evidence>
<keyword evidence="5" id="KW-1185">Reference proteome</keyword>
<evidence type="ECO:0000313" key="5">
    <source>
        <dbReference type="Proteomes" id="UP000276603"/>
    </source>
</evidence>
<dbReference type="InterPro" id="IPR036291">
    <property type="entry name" value="NAD(P)-bd_dom_sf"/>
</dbReference>
<protein>
    <submittedName>
        <fullName evidence="4">SDR family NAD(P)-dependent oxidoreductase</fullName>
    </submittedName>
</protein>
<reference evidence="4 5" key="1">
    <citation type="submission" date="2018-10" db="EMBL/GenBank/DDBJ databases">
        <title>Ulvibacterium marinum gen. nov., sp. nov., a novel marine bacterium of the family Flavobacteriaceae, isolated from a culture of the green alga Ulva prolifera.</title>
        <authorList>
            <person name="Zhang Z."/>
        </authorList>
    </citation>
    <scope>NUCLEOTIDE SEQUENCE [LARGE SCALE GENOMIC DNA]</scope>
    <source>
        <strain evidence="4 5">CCMM003</strain>
    </source>
</reference>
<dbReference type="Gene3D" id="3.40.50.720">
    <property type="entry name" value="NAD(P)-binding Rossmann-like Domain"/>
    <property type="match status" value="1"/>
</dbReference>
<keyword evidence="2" id="KW-0560">Oxidoreductase</keyword>
<dbReference type="GO" id="GO:0016616">
    <property type="term" value="F:oxidoreductase activity, acting on the CH-OH group of donors, NAD or NADP as acceptor"/>
    <property type="evidence" value="ECO:0007669"/>
    <property type="project" value="UniProtKB-ARBA"/>
</dbReference>
<comment type="caution">
    <text evidence="4">The sequence shown here is derived from an EMBL/GenBank/DDBJ whole genome shotgun (WGS) entry which is preliminary data.</text>
</comment>
<dbReference type="RefSeq" id="WP_120710226.1">
    <property type="nucleotide sequence ID" value="NZ_RBCJ01000001.1"/>
</dbReference>
<dbReference type="InterPro" id="IPR002347">
    <property type="entry name" value="SDR_fam"/>
</dbReference>
<sequence>MDKTVLITGATSGIGKATAELFAEKGFRLILCGRRRERLENLKKELSHKTKVHILSFDVRDRKAVFDAIGSLPEDFAKIDILINNAGNAHGLDTIDQGSIDDWDAMLDINVKGLLYVSKAVIPQMVERKSGHIINIGSIAGKEVYPKGNVYCASKYAVDALNQSMRIDLNPHGIRVGAVNPGAAETEFSNVRFKGDDERADNVYKGFDPLTPMDIAETILFVVTRPAHVNIWDLVVTPTAQASATVWNKK</sequence>
<dbReference type="FunFam" id="3.40.50.720:FF:000047">
    <property type="entry name" value="NADP-dependent L-serine/L-allo-threonine dehydrogenase"/>
    <property type="match status" value="1"/>
</dbReference>
<dbReference type="AlphaFoldDB" id="A0A3B0CFT7"/>
<dbReference type="OrthoDB" id="9775296at2"/>
<gene>
    <name evidence="4" type="ORF">D7Z94_04035</name>
</gene>
<dbReference type="PANTHER" id="PTHR42901">
    <property type="entry name" value="ALCOHOL DEHYDROGENASE"/>
    <property type="match status" value="1"/>
</dbReference>
<name>A0A3B0CFT7_9FLAO</name>
<comment type="similarity">
    <text evidence="1 3">Belongs to the short-chain dehydrogenases/reductases (SDR) family.</text>
</comment>
<dbReference type="PRINTS" id="PR00080">
    <property type="entry name" value="SDRFAMILY"/>
</dbReference>
<dbReference type="EMBL" id="RBCJ01000001">
    <property type="protein sequence ID" value="RKN83019.1"/>
    <property type="molecule type" value="Genomic_DNA"/>
</dbReference>
<dbReference type="SUPFAM" id="SSF51735">
    <property type="entry name" value="NAD(P)-binding Rossmann-fold domains"/>
    <property type="match status" value="1"/>
</dbReference>
<evidence type="ECO:0000256" key="1">
    <source>
        <dbReference type="ARBA" id="ARBA00006484"/>
    </source>
</evidence>
<evidence type="ECO:0000256" key="2">
    <source>
        <dbReference type="ARBA" id="ARBA00023002"/>
    </source>
</evidence>
<dbReference type="Proteomes" id="UP000276603">
    <property type="component" value="Unassembled WGS sequence"/>
</dbReference>